<dbReference type="STRING" id="1220924.W2S0U3"/>
<gene>
    <name evidence="2" type="ORF">HMPREF1541_01490</name>
</gene>
<feature type="compositionally biased region" description="Acidic residues" evidence="1">
    <location>
        <begin position="215"/>
        <end position="225"/>
    </location>
</feature>
<dbReference type="eggNOG" id="ENOG502SCE7">
    <property type="taxonomic scope" value="Eukaryota"/>
</dbReference>
<proteinExistence type="predicted"/>
<dbReference type="AlphaFoldDB" id="W2S0U3"/>
<feature type="compositionally biased region" description="Basic and acidic residues" evidence="1">
    <location>
        <begin position="166"/>
        <end position="175"/>
    </location>
</feature>
<feature type="compositionally biased region" description="Gly residues" evidence="1">
    <location>
        <begin position="310"/>
        <end position="320"/>
    </location>
</feature>
<feature type="compositionally biased region" description="Basic and acidic residues" evidence="1">
    <location>
        <begin position="240"/>
        <end position="259"/>
    </location>
</feature>
<dbReference type="GeneID" id="19968829"/>
<dbReference type="EMBL" id="KB822718">
    <property type="protein sequence ID" value="ETN42336.1"/>
    <property type="molecule type" value="Genomic_DNA"/>
</dbReference>
<name>W2S0U3_CYPE1</name>
<feature type="compositionally biased region" description="Low complexity" evidence="1">
    <location>
        <begin position="99"/>
        <end position="154"/>
    </location>
</feature>
<organism evidence="2 3">
    <name type="scientific">Cyphellophora europaea (strain CBS 101466)</name>
    <name type="common">Phialophora europaea</name>
    <dbReference type="NCBI Taxonomy" id="1220924"/>
    <lineage>
        <taxon>Eukaryota</taxon>
        <taxon>Fungi</taxon>
        <taxon>Dikarya</taxon>
        <taxon>Ascomycota</taxon>
        <taxon>Pezizomycotina</taxon>
        <taxon>Eurotiomycetes</taxon>
        <taxon>Chaetothyriomycetidae</taxon>
        <taxon>Chaetothyriales</taxon>
        <taxon>Cyphellophoraceae</taxon>
        <taxon>Cyphellophora</taxon>
    </lineage>
</organism>
<feature type="region of interest" description="Disordered" evidence="1">
    <location>
        <begin position="202"/>
        <end position="320"/>
    </location>
</feature>
<keyword evidence="3" id="KW-1185">Reference proteome</keyword>
<evidence type="ECO:0000313" key="3">
    <source>
        <dbReference type="Proteomes" id="UP000030752"/>
    </source>
</evidence>
<dbReference type="InParanoid" id="W2S0U3"/>
<feature type="compositionally biased region" description="Polar residues" evidence="1">
    <location>
        <begin position="25"/>
        <end position="39"/>
    </location>
</feature>
<dbReference type="VEuPathDB" id="FungiDB:HMPREF1541_01490"/>
<feature type="compositionally biased region" description="Low complexity" evidence="1">
    <location>
        <begin position="290"/>
        <end position="304"/>
    </location>
</feature>
<feature type="region of interest" description="Disordered" evidence="1">
    <location>
        <begin position="1"/>
        <end position="175"/>
    </location>
</feature>
<reference evidence="2 3" key="1">
    <citation type="submission" date="2013-03" db="EMBL/GenBank/DDBJ databases">
        <title>The Genome Sequence of Phialophora europaea CBS 101466.</title>
        <authorList>
            <consortium name="The Broad Institute Genomics Platform"/>
            <person name="Cuomo C."/>
            <person name="de Hoog S."/>
            <person name="Gorbushina A."/>
            <person name="Walker B."/>
            <person name="Young S.K."/>
            <person name="Zeng Q."/>
            <person name="Gargeya S."/>
            <person name="Fitzgerald M."/>
            <person name="Haas B."/>
            <person name="Abouelleil A."/>
            <person name="Allen A.W."/>
            <person name="Alvarado L."/>
            <person name="Arachchi H.M."/>
            <person name="Berlin A.M."/>
            <person name="Chapman S.B."/>
            <person name="Gainer-Dewar J."/>
            <person name="Goldberg J."/>
            <person name="Griggs A."/>
            <person name="Gujja S."/>
            <person name="Hansen M."/>
            <person name="Howarth C."/>
            <person name="Imamovic A."/>
            <person name="Ireland A."/>
            <person name="Larimer J."/>
            <person name="McCowan C."/>
            <person name="Murphy C."/>
            <person name="Pearson M."/>
            <person name="Poon T.W."/>
            <person name="Priest M."/>
            <person name="Roberts A."/>
            <person name="Saif S."/>
            <person name="Shea T."/>
            <person name="Sisk P."/>
            <person name="Sykes S."/>
            <person name="Wortman J."/>
            <person name="Nusbaum C."/>
            <person name="Birren B."/>
        </authorList>
    </citation>
    <scope>NUCLEOTIDE SEQUENCE [LARGE SCALE GENOMIC DNA]</scope>
    <source>
        <strain evidence="2 3">CBS 101466</strain>
    </source>
</reference>
<accession>W2S0U3</accession>
<dbReference type="RefSeq" id="XP_008714072.1">
    <property type="nucleotide sequence ID" value="XM_008715850.1"/>
</dbReference>
<protein>
    <submittedName>
        <fullName evidence="2">Uncharacterized protein</fullName>
    </submittedName>
</protein>
<evidence type="ECO:0000313" key="2">
    <source>
        <dbReference type="EMBL" id="ETN42336.1"/>
    </source>
</evidence>
<feature type="compositionally biased region" description="Polar residues" evidence="1">
    <location>
        <begin position="81"/>
        <end position="96"/>
    </location>
</feature>
<dbReference type="Proteomes" id="UP000030752">
    <property type="component" value="Unassembled WGS sequence"/>
</dbReference>
<evidence type="ECO:0000256" key="1">
    <source>
        <dbReference type="SAM" id="MobiDB-lite"/>
    </source>
</evidence>
<sequence length="320" mass="34305">MFYLSSPPQPPPQPQFFNNPFGFSYPTSIPSPLRTSYNANGVKRSRMYEQNPPSDGAHSLSSPLSKRNHGKIFEDSENETENTAIFSPPTTLSSADGKSACTPATTSSLTTPSTTASTFTFTPPATTSASSFSSTPFAFAARARAASPANLLASHASTTKAQNKQRFRDRLRARRDEGLGRDDKVLRADYLGERRAWEEEMARRAAMEGEGGVVVDDEEEEEEQADKEAEGGGGGGGRESPIEEREIEALVALMEHEDGGDAESGAAHEAMDAGSDGDGSEWDEVFMEVLSQQETQLQSSTSSERVVPGADGGGMDVEMS</sequence>
<dbReference type="HOGENOM" id="CLU_057714_0_0_1"/>